<organism evidence="3 4">
    <name type="scientific">Candidatus Liberibacter africanus PTSAPSY</name>
    <dbReference type="NCBI Taxonomy" id="1277257"/>
    <lineage>
        <taxon>Bacteria</taxon>
        <taxon>Pseudomonadati</taxon>
        <taxon>Pseudomonadota</taxon>
        <taxon>Alphaproteobacteria</taxon>
        <taxon>Hyphomicrobiales</taxon>
        <taxon>Rhizobiaceae</taxon>
        <taxon>Liberibacter</taxon>
    </lineage>
</organism>
<dbReference type="InterPro" id="IPR011010">
    <property type="entry name" value="DNA_brk_join_enz"/>
</dbReference>
<evidence type="ECO:0000313" key="4">
    <source>
        <dbReference type="Proteomes" id="UP000035503"/>
    </source>
</evidence>
<keyword evidence="1" id="KW-0233">DNA recombination</keyword>
<evidence type="ECO:0000256" key="1">
    <source>
        <dbReference type="ARBA" id="ARBA00023172"/>
    </source>
</evidence>
<protein>
    <submittedName>
        <fullName evidence="3">Phage-related integrase/recombinase</fullName>
    </submittedName>
</protein>
<dbReference type="InterPro" id="IPR002104">
    <property type="entry name" value="Integrase_catalytic"/>
</dbReference>
<dbReference type="GO" id="GO:0006310">
    <property type="term" value="P:DNA recombination"/>
    <property type="evidence" value="ECO:0007669"/>
    <property type="project" value="UniProtKB-KW"/>
</dbReference>
<feature type="domain" description="Tyr recombinase" evidence="2">
    <location>
        <begin position="13"/>
        <end position="100"/>
    </location>
</feature>
<dbReference type="Proteomes" id="UP000035503">
    <property type="component" value="Chromosome"/>
</dbReference>
<name>A0A0G3I1K4_LIBAF</name>
<dbReference type="PATRIC" id="fig|1277257.4.peg.124"/>
<reference evidence="3 4" key="1">
    <citation type="journal article" date="2015" name="Genome Announc.">
        <title>Complete Genome Sequence of 'Candidatus Liberibacter africanus,' a Bacterium Associated with Citrus Huanglongbing.</title>
        <authorList>
            <person name="Lin H."/>
            <person name="Pietersen G."/>
            <person name="Han C."/>
            <person name="Read D.A."/>
            <person name="Lou B."/>
            <person name="Gupta G."/>
            <person name="Civerolo E.L."/>
        </authorList>
    </citation>
    <scope>NUCLEOTIDE SEQUENCE [LARGE SCALE GENOMIC DNA]</scope>
    <source>
        <strain evidence="3 4">PTSAPSY</strain>
    </source>
</reference>
<dbReference type="GO" id="GO:0015074">
    <property type="term" value="P:DNA integration"/>
    <property type="evidence" value="ECO:0007669"/>
    <property type="project" value="InterPro"/>
</dbReference>
<evidence type="ECO:0000313" key="3">
    <source>
        <dbReference type="EMBL" id="AKK19756.1"/>
    </source>
</evidence>
<accession>A0A0G3I1K4</accession>
<gene>
    <name evidence="3" type="ORF">G293_00550</name>
</gene>
<dbReference type="InterPro" id="IPR013762">
    <property type="entry name" value="Integrase-like_cat_sf"/>
</dbReference>
<sequence>MIYQYHITIELPEDLMRLIEITSTGKDTFFVNEAKEKMDAQQFSRWFIGRTKKAGIEKSAHGVRKLSATISAEAGATMHELMATYGWKSMSQAETYTKGADRKRLGIKNSRLISSVIKI</sequence>
<dbReference type="GO" id="GO:0003677">
    <property type="term" value="F:DNA binding"/>
    <property type="evidence" value="ECO:0007669"/>
    <property type="project" value="InterPro"/>
</dbReference>
<dbReference type="Gene3D" id="1.10.443.10">
    <property type="entry name" value="Intergrase catalytic core"/>
    <property type="match status" value="1"/>
</dbReference>
<dbReference type="OrthoDB" id="7873969at2"/>
<dbReference type="STRING" id="1277257.G293_00550"/>
<dbReference type="RefSeq" id="WP_047263847.1">
    <property type="nucleotide sequence ID" value="NZ_CP004021.1"/>
</dbReference>
<dbReference type="SUPFAM" id="SSF56349">
    <property type="entry name" value="DNA breaking-rejoining enzymes"/>
    <property type="match status" value="1"/>
</dbReference>
<evidence type="ECO:0000259" key="2">
    <source>
        <dbReference type="Pfam" id="PF00589"/>
    </source>
</evidence>
<keyword evidence="4" id="KW-1185">Reference proteome</keyword>
<proteinExistence type="predicted"/>
<dbReference type="EMBL" id="CP004021">
    <property type="protein sequence ID" value="AKK19756.1"/>
    <property type="molecule type" value="Genomic_DNA"/>
</dbReference>
<dbReference type="Pfam" id="PF00589">
    <property type="entry name" value="Phage_integrase"/>
    <property type="match status" value="1"/>
</dbReference>
<dbReference type="AlphaFoldDB" id="A0A0G3I1K4"/>
<dbReference type="KEGG" id="lau:G293_00550"/>